<comment type="caution">
    <text evidence="2">The sequence shown here is derived from an EMBL/GenBank/DDBJ whole genome shotgun (WGS) entry which is preliminary data.</text>
</comment>
<keyword evidence="3" id="KW-1185">Reference proteome</keyword>
<feature type="compositionally biased region" description="Polar residues" evidence="1">
    <location>
        <begin position="79"/>
        <end position="92"/>
    </location>
</feature>
<feature type="region of interest" description="Disordered" evidence="1">
    <location>
        <begin position="313"/>
        <end position="341"/>
    </location>
</feature>
<evidence type="ECO:0000313" key="3">
    <source>
        <dbReference type="Proteomes" id="UP000827284"/>
    </source>
</evidence>
<dbReference type="Proteomes" id="UP000827284">
    <property type="component" value="Unassembled WGS sequence"/>
</dbReference>
<gene>
    <name evidence="2" type="ORF">EMPS_09643</name>
</gene>
<reference evidence="2" key="2">
    <citation type="journal article" date="2022" name="Microbiol. Resour. Announc.">
        <title>Whole-Genome Sequence of Entomortierella parvispora E1425, a Mucoromycotan Fungus Associated with Burkholderiaceae-Related Endosymbiotic Bacteria.</title>
        <authorList>
            <person name="Herlambang A."/>
            <person name="Guo Y."/>
            <person name="Takashima Y."/>
            <person name="Narisawa K."/>
            <person name="Ohta H."/>
            <person name="Nishizawa T."/>
        </authorList>
    </citation>
    <scope>NUCLEOTIDE SEQUENCE</scope>
    <source>
        <strain evidence="2">E1425</strain>
    </source>
</reference>
<organism evidence="2 3">
    <name type="scientific">Entomortierella parvispora</name>
    <dbReference type="NCBI Taxonomy" id="205924"/>
    <lineage>
        <taxon>Eukaryota</taxon>
        <taxon>Fungi</taxon>
        <taxon>Fungi incertae sedis</taxon>
        <taxon>Mucoromycota</taxon>
        <taxon>Mortierellomycotina</taxon>
        <taxon>Mortierellomycetes</taxon>
        <taxon>Mortierellales</taxon>
        <taxon>Mortierellaceae</taxon>
        <taxon>Entomortierella</taxon>
    </lineage>
</organism>
<feature type="region of interest" description="Disordered" evidence="1">
    <location>
        <begin position="33"/>
        <end position="114"/>
    </location>
</feature>
<proteinExistence type="predicted"/>
<sequence>MDHFTTLYQSIQRDIDAFDQDRRALDNSLVAIQDRMDKKDANSGTLKSSSPELSQTPPSTKSFLSQAFPAQHRSPPATPTFSLSSPAISPFTTKEKSSDSQAQTPTKDDSPSHDHPLLETLWTLSGNSWSVYRSLVLQDRSNLQSRRDQLIERQGTLLQAMVDLSTRLAELSKDERVRGLELAKEERLREREIEMQFRLRELQKEEKIRLREIKKEEKVRLHALKANTTINSNTESSVNSSSSITSSVGSNNSSSVRSMGSSHESKSGESSSKAGPPLANAETIALGEQSGPKPAWLVAMEAKEAAAAAAAGASSGTGSGMGSSGEVRPTDSIAISDGERPPRSYLAKGYVASSEGAATIAVAAPDSPDTASNTRSSKKSREGVRAGYASRVDAIINNIR</sequence>
<feature type="compositionally biased region" description="Low complexity" evidence="1">
    <location>
        <begin position="232"/>
        <end position="273"/>
    </location>
</feature>
<name>A0A9P3HIC6_9FUNG</name>
<evidence type="ECO:0000256" key="1">
    <source>
        <dbReference type="SAM" id="MobiDB-lite"/>
    </source>
</evidence>
<reference evidence="2" key="1">
    <citation type="submission" date="2021-11" db="EMBL/GenBank/DDBJ databases">
        <authorList>
            <person name="Herlambang A."/>
            <person name="Guo Y."/>
            <person name="Takashima Y."/>
            <person name="Nishizawa T."/>
        </authorList>
    </citation>
    <scope>NUCLEOTIDE SEQUENCE</scope>
    <source>
        <strain evidence="2">E1425</strain>
    </source>
</reference>
<dbReference type="EMBL" id="BQFW01000013">
    <property type="protein sequence ID" value="GJJ77284.1"/>
    <property type="molecule type" value="Genomic_DNA"/>
</dbReference>
<dbReference type="AlphaFoldDB" id="A0A9P3HIC6"/>
<feature type="region of interest" description="Disordered" evidence="1">
    <location>
        <begin position="232"/>
        <end position="278"/>
    </location>
</feature>
<evidence type="ECO:0000313" key="2">
    <source>
        <dbReference type="EMBL" id="GJJ77284.1"/>
    </source>
</evidence>
<feature type="compositionally biased region" description="Polar residues" evidence="1">
    <location>
        <begin position="42"/>
        <end position="65"/>
    </location>
</feature>
<accession>A0A9P3HIC6</accession>
<feature type="region of interest" description="Disordered" evidence="1">
    <location>
        <begin position="361"/>
        <end position="385"/>
    </location>
</feature>
<protein>
    <submittedName>
        <fullName evidence="2">Uncharacterized protein</fullName>
    </submittedName>
</protein>